<evidence type="ECO:0000313" key="3">
    <source>
        <dbReference type="EMBL" id="OMJ92111.1"/>
    </source>
</evidence>
<feature type="region of interest" description="Disordered" evidence="2">
    <location>
        <begin position="358"/>
        <end position="396"/>
    </location>
</feature>
<evidence type="ECO:0000256" key="2">
    <source>
        <dbReference type="SAM" id="MobiDB-lite"/>
    </source>
</evidence>
<dbReference type="AlphaFoldDB" id="A0A1R2CSY6"/>
<gene>
    <name evidence="3" type="ORF">SteCoe_5216</name>
</gene>
<keyword evidence="4" id="KW-1185">Reference proteome</keyword>
<protein>
    <submittedName>
        <fullName evidence="3">Uncharacterized protein</fullName>
    </submittedName>
</protein>
<feature type="coiled-coil region" evidence="1">
    <location>
        <begin position="269"/>
        <end position="331"/>
    </location>
</feature>
<keyword evidence="1" id="KW-0175">Coiled coil</keyword>
<dbReference type="OrthoDB" id="326789at2759"/>
<comment type="caution">
    <text evidence="3">The sequence shown here is derived from an EMBL/GenBank/DDBJ whole genome shotgun (WGS) entry which is preliminary data.</text>
</comment>
<sequence>MKISLRTSPRSRVVYTSQDSQKLSISSSSWEILERIESCELRFKTSQDSSIDKMTYWKNCYSDILPIIQKDNPGLSSNITRLIKGIFCTYDSTQETWVQKFHQKVDEIQTLSEKIKSLNLVINKLKEDLTNSEQIKLNEEMRIKGEVENMFGTDENEIKEIRQRCKKLMDSKPTGVVSMLKEIYMNMVETRLAPDMQESYIESPDPEDIAYEFKKNYNIILKSATKNALNILKKDVKMEVKSSQTHIPFMTEEQFEELVGKFEKNNIALQSALMQIDQLRQDLSIKNANAERLEGEKNHAFLEMLNAKRDAENANKELLGLKKDLHLVSAEKIKTSYALEVKTREVLKQDEKIQSQAVKIKKLSQSPRKHDSDISSANDNALNPKSEDFLSEESERNERQYLYNNVPIENYRRKSIQFDGKKPVFGLNAETASLEPQKALSKRYPASISSFNSSSSLSQSNDINQDEVNNFPEIKGKTKAHLIYRELARAPTKSSSIKDEYREYSPEKTFDRSPETLETLEYAERNKGMNNINKKQTPDKNTSKKPSPIKKNMIIKKDSIEESPKSAEKKTPVKRESYRKGSKKLNLFNEENTKSIGLGTKGDYEAYESCDEEGKKRQFIRDGKIIELIDRANNTILTMQLGTSVAIQYNSEQIEDSETKTRSLSSHMMPFNPNNFYGLKGDVFYNSSCKVFGAQSRNSEFVKNYNYIIEKSK</sequence>
<feature type="compositionally biased region" description="Polar residues" evidence="2">
    <location>
        <begin position="374"/>
        <end position="383"/>
    </location>
</feature>
<proteinExistence type="predicted"/>
<feature type="region of interest" description="Disordered" evidence="2">
    <location>
        <begin position="494"/>
        <end position="585"/>
    </location>
</feature>
<evidence type="ECO:0000313" key="4">
    <source>
        <dbReference type="Proteomes" id="UP000187209"/>
    </source>
</evidence>
<organism evidence="3 4">
    <name type="scientific">Stentor coeruleus</name>
    <dbReference type="NCBI Taxonomy" id="5963"/>
    <lineage>
        <taxon>Eukaryota</taxon>
        <taxon>Sar</taxon>
        <taxon>Alveolata</taxon>
        <taxon>Ciliophora</taxon>
        <taxon>Postciliodesmatophora</taxon>
        <taxon>Heterotrichea</taxon>
        <taxon>Heterotrichida</taxon>
        <taxon>Stentoridae</taxon>
        <taxon>Stentor</taxon>
    </lineage>
</organism>
<dbReference type="EMBL" id="MPUH01000068">
    <property type="protein sequence ID" value="OMJ92111.1"/>
    <property type="molecule type" value="Genomic_DNA"/>
</dbReference>
<feature type="coiled-coil region" evidence="1">
    <location>
        <begin position="108"/>
        <end position="135"/>
    </location>
</feature>
<reference evidence="3 4" key="1">
    <citation type="submission" date="2016-11" db="EMBL/GenBank/DDBJ databases">
        <title>The macronuclear genome of Stentor coeruleus: a giant cell with tiny introns.</title>
        <authorList>
            <person name="Slabodnick M."/>
            <person name="Ruby J.G."/>
            <person name="Reiff S.B."/>
            <person name="Swart E.C."/>
            <person name="Gosai S."/>
            <person name="Prabakaran S."/>
            <person name="Witkowska E."/>
            <person name="Larue G.E."/>
            <person name="Fisher S."/>
            <person name="Freeman R.M."/>
            <person name="Gunawardena J."/>
            <person name="Chu W."/>
            <person name="Stover N.A."/>
            <person name="Gregory B.D."/>
            <person name="Nowacki M."/>
            <person name="Derisi J."/>
            <person name="Roy S.W."/>
            <person name="Marshall W.F."/>
            <person name="Sood P."/>
        </authorList>
    </citation>
    <scope>NUCLEOTIDE SEQUENCE [LARGE SCALE GENOMIC DNA]</scope>
    <source>
        <strain evidence="3">WM001</strain>
    </source>
</reference>
<feature type="compositionally biased region" description="Basic and acidic residues" evidence="2">
    <location>
        <begin position="385"/>
        <end position="396"/>
    </location>
</feature>
<feature type="compositionally biased region" description="Basic and acidic residues" evidence="2">
    <location>
        <begin position="496"/>
        <end position="515"/>
    </location>
</feature>
<dbReference type="Proteomes" id="UP000187209">
    <property type="component" value="Unassembled WGS sequence"/>
</dbReference>
<accession>A0A1R2CSY6</accession>
<name>A0A1R2CSY6_9CILI</name>
<feature type="compositionally biased region" description="Basic and acidic residues" evidence="2">
    <location>
        <begin position="555"/>
        <end position="579"/>
    </location>
</feature>
<evidence type="ECO:0000256" key="1">
    <source>
        <dbReference type="SAM" id="Coils"/>
    </source>
</evidence>